<evidence type="ECO:0000313" key="2">
    <source>
        <dbReference type="Proteomes" id="UP000657918"/>
    </source>
</evidence>
<organism evidence="1 2">
    <name type="scientific">Salix dunnii</name>
    <dbReference type="NCBI Taxonomy" id="1413687"/>
    <lineage>
        <taxon>Eukaryota</taxon>
        <taxon>Viridiplantae</taxon>
        <taxon>Streptophyta</taxon>
        <taxon>Embryophyta</taxon>
        <taxon>Tracheophyta</taxon>
        <taxon>Spermatophyta</taxon>
        <taxon>Magnoliopsida</taxon>
        <taxon>eudicotyledons</taxon>
        <taxon>Gunneridae</taxon>
        <taxon>Pentapetalae</taxon>
        <taxon>rosids</taxon>
        <taxon>fabids</taxon>
        <taxon>Malpighiales</taxon>
        <taxon>Salicaceae</taxon>
        <taxon>Saliceae</taxon>
        <taxon>Salix</taxon>
    </lineage>
</organism>
<gene>
    <name evidence="1" type="ORF">SADUNF_Sadunf17G0136600</name>
</gene>
<name>A0A835MFK5_9ROSI</name>
<comment type="caution">
    <text evidence="1">The sequence shown here is derived from an EMBL/GenBank/DDBJ whole genome shotgun (WGS) entry which is preliminary data.</text>
</comment>
<protein>
    <submittedName>
        <fullName evidence="1">Uncharacterized protein</fullName>
    </submittedName>
</protein>
<dbReference type="Proteomes" id="UP000657918">
    <property type="component" value="Unassembled WGS sequence"/>
</dbReference>
<dbReference type="AlphaFoldDB" id="A0A835MFK5"/>
<evidence type="ECO:0000313" key="1">
    <source>
        <dbReference type="EMBL" id="KAF9664250.1"/>
    </source>
</evidence>
<accession>A0A835MFK5</accession>
<sequence length="100" mass="11066">MMMFFVQDWEKFDARVYVGHATLAGENEAAGIKNSLVQQIGQLIDCQKNNSMDESGSLFLRQMGINMNSYLYSAEQMLLSSASLTQLEISVAAFASFQPG</sequence>
<dbReference type="EMBL" id="JADGMS010000017">
    <property type="protein sequence ID" value="KAF9664250.1"/>
    <property type="molecule type" value="Genomic_DNA"/>
</dbReference>
<proteinExistence type="predicted"/>
<reference evidence="1 2" key="1">
    <citation type="submission" date="2020-10" db="EMBL/GenBank/DDBJ databases">
        <title>Plant Genome Project.</title>
        <authorList>
            <person name="Zhang R.-G."/>
        </authorList>
    </citation>
    <scope>NUCLEOTIDE SEQUENCE [LARGE SCALE GENOMIC DNA]</scope>
    <source>
        <strain evidence="1">FAFU-HL-1</strain>
        <tissue evidence="1">Leaf</tissue>
    </source>
</reference>
<keyword evidence="2" id="KW-1185">Reference proteome</keyword>